<dbReference type="CDD" id="cd00009">
    <property type="entry name" value="AAA"/>
    <property type="match status" value="1"/>
</dbReference>
<dbReference type="FunFam" id="3.40.50.300:FF:000006">
    <property type="entry name" value="DNA-binding transcriptional regulator NtrC"/>
    <property type="match status" value="1"/>
</dbReference>
<dbReference type="EMBL" id="FQZU01000066">
    <property type="protein sequence ID" value="SHL39901.1"/>
    <property type="molecule type" value="Genomic_DNA"/>
</dbReference>
<evidence type="ECO:0000313" key="9">
    <source>
        <dbReference type="Proteomes" id="UP000183994"/>
    </source>
</evidence>
<keyword evidence="8" id="KW-0238">DNA-binding</keyword>
<evidence type="ECO:0000259" key="7">
    <source>
        <dbReference type="PROSITE" id="PS50110"/>
    </source>
</evidence>
<dbReference type="Pfam" id="PF00158">
    <property type="entry name" value="Sigma54_activat"/>
    <property type="match status" value="1"/>
</dbReference>
<dbReference type="Pfam" id="PF02954">
    <property type="entry name" value="HTH_8"/>
    <property type="match status" value="1"/>
</dbReference>
<name>A0A1M7AAZ0_9BACT</name>
<dbReference type="OrthoDB" id="5496274at2"/>
<dbReference type="InterPro" id="IPR058031">
    <property type="entry name" value="AAA_lid_NorR"/>
</dbReference>
<dbReference type="InterPro" id="IPR009057">
    <property type="entry name" value="Homeodomain-like_sf"/>
</dbReference>
<evidence type="ECO:0000256" key="3">
    <source>
        <dbReference type="ARBA" id="ARBA00023015"/>
    </source>
</evidence>
<protein>
    <submittedName>
        <fullName evidence="8">DNA-binding transcriptional response regulator, NtrC family, contains REC, AAA-type ATPase, and a Fis-type DNA-binding domains</fullName>
    </submittedName>
</protein>
<evidence type="ECO:0000256" key="1">
    <source>
        <dbReference type="ARBA" id="ARBA00022741"/>
    </source>
</evidence>
<evidence type="ECO:0000256" key="2">
    <source>
        <dbReference type="ARBA" id="ARBA00022840"/>
    </source>
</evidence>
<dbReference type="PROSITE" id="PS50045">
    <property type="entry name" value="SIGMA54_INTERACT_4"/>
    <property type="match status" value="1"/>
</dbReference>
<dbReference type="AlphaFoldDB" id="A0A1M7AAZ0"/>
<feature type="domain" description="Sigma-54 factor interaction" evidence="6">
    <location>
        <begin position="146"/>
        <end position="375"/>
    </location>
</feature>
<dbReference type="GO" id="GO:0000160">
    <property type="term" value="P:phosphorelay signal transduction system"/>
    <property type="evidence" value="ECO:0007669"/>
    <property type="project" value="InterPro"/>
</dbReference>
<dbReference type="PROSITE" id="PS50110">
    <property type="entry name" value="RESPONSE_REGULATORY"/>
    <property type="match status" value="1"/>
</dbReference>
<dbReference type="Proteomes" id="UP000183994">
    <property type="component" value="Unassembled WGS sequence"/>
</dbReference>
<dbReference type="InterPro" id="IPR027417">
    <property type="entry name" value="P-loop_NTPase"/>
</dbReference>
<dbReference type="InterPro" id="IPR002078">
    <property type="entry name" value="Sigma_54_int"/>
</dbReference>
<dbReference type="Pfam" id="PF25601">
    <property type="entry name" value="AAA_lid_14"/>
    <property type="match status" value="1"/>
</dbReference>
<keyword evidence="3" id="KW-0805">Transcription regulation</keyword>
<keyword evidence="4" id="KW-0804">Transcription</keyword>
<gene>
    <name evidence="8" type="ORF">SAMN02745216_05131</name>
</gene>
<dbReference type="InterPro" id="IPR003593">
    <property type="entry name" value="AAA+_ATPase"/>
</dbReference>
<dbReference type="SUPFAM" id="SSF52540">
    <property type="entry name" value="P-loop containing nucleoside triphosphate hydrolases"/>
    <property type="match status" value="1"/>
</dbReference>
<dbReference type="InterPro" id="IPR001789">
    <property type="entry name" value="Sig_transdc_resp-reg_receiver"/>
</dbReference>
<dbReference type="Gene3D" id="3.40.50.300">
    <property type="entry name" value="P-loop containing nucleotide triphosphate hydrolases"/>
    <property type="match status" value="1"/>
</dbReference>
<proteinExistence type="predicted"/>
<dbReference type="InterPro" id="IPR011006">
    <property type="entry name" value="CheY-like_superfamily"/>
</dbReference>
<dbReference type="SUPFAM" id="SSF52172">
    <property type="entry name" value="CheY-like"/>
    <property type="match status" value="1"/>
</dbReference>
<dbReference type="Gene3D" id="1.10.10.60">
    <property type="entry name" value="Homeodomain-like"/>
    <property type="match status" value="1"/>
</dbReference>
<sequence>MSSLKILVVEASKLVFDQVRRIYNGQPTEIFLAKSLGHAFEQFEEMTFDILIINGSALRRNIDHSIDLLETISNNCSITQIIILAEKKDLMAASSALRTGSCQYSRLPIDDKELKMLIDAAEHNRPEYGMNLLLKDDLKKTSFHDMVGASGLMKEVFRQIRQAAMSDIPVLISGETGTGKDLVANAIHQISARQEYPFIPIHLGSLPSELVSSELFGHEKGAFTGAWKRHKGSFEKAKKGTVFLDEVGTIDQKNQVALLRVLETQSFNRIGGTVNIKTNVRVVAATNENLAVAVAKKKFREDLFYRLDVFSITIPPVRKRPGDISLLVDYYLRRFNDAYQKNIMGLSPQCISIMEAYEWPGNVREIKNIIHRAVVLCDEKVLLPKHLPKRLLEGSGNSHPVDIRVGDSLEEAEYKLIVETLNAAMNNKSRAAKILGISRRALYNKLEKHNLML</sequence>
<evidence type="ECO:0000313" key="8">
    <source>
        <dbReference type="EMBL" id="SHL39901.1"/>
    </source>
</evidence>
<dbReference type="Gene3D" id="3.40.50.2300">
    <property type="match status" value="1"/>
</dbReference>
<evidence type="ECO:0000256" key="5">
    <source>
        <dbReference type="PROSITE-ProRule" id="PRU00169"/>
    </source>
</evidence>
<dbReference type="PROSITE" id="PS00675">
    <property type="entry name" value="SIGMA54_INTERACT_1"/>
    <property type="match status" value="1"/>
</dbReference>
<dbReference type="GO" id="GO:0005524">
    <property type="term" value="F:ATP binding"/>
    <property type="evidence" value="ECO:0007669"/>
    <property type="project" value="UniProtKB-KW"/>
</dbReference>
<dbReference type="PANTHER" id="PTHR32071">
    <property type="entry name" value="TRANSCRIPTIONAL REGULATORY PROTEIN"/>
    <property type="match status" value="1"/>
</dbReference>
<evidence type="ECO:0000259" key="6">
    <source>
        <dbReference type="PROSITE" id="PS50045"/>
    </source>
</evidence>
<dbReference type="GO" id="GO:0043565">
    <property type="term" value="F:sequence-specific DNA binding"/>
    <property type="evidence" value="ECO:0007669"/>
    <property type="project" value="InterPro"/>
</dbReference>
<keyword evidence="2" id="KW-0067">ATP-binding</keyword>
<accession>A0A1M7AAZ0</accession>
<dbReference type="InterPro" id="IPR002197">
    <property type="entry name" value="HTH_Fis"/>
</dbReference>
<keyword evidence="1" id="KW-0547">Nucleotide-binding</keyword>
<dbReference type="InterPro" id="IPR025662">
    <property type="entry name" value="Sigma_54_int_dom_ATP-bd_1"/>
</dbReference>
<dbReference type="PANTHER" id="PTHR32071:SF113">
    <property type="entry name" value="ALGINATE BIOSYNTHESIS TRANSCRIPTIONAL REGULATORY PROTEIN ALGB"/>
    <property type="match status" value="1"/>
</dbReference>
<dbReference type="SUPFAM" id="SSF46689">
    <property type="entry name" value="Homeodomain-like"/>
    <property type="match status" value="1"/>
</dbReference>
<dbReference type="Gene3D" id="1.10.8.60">
    <property type="match status" value="1"/>
</dbReference>
<keyword evidence="9" id="KW-1185">Reference proteome</keyword>
<comment type="caution">
    <text evidence="5">Lacks conserved residue(s) required for the propagation of feature annotation.</text>
</comment>
<dbReference type="STRING" id="1121393.SAMN02745216_05131"/>
<dbReference type="GO" id="GO:0006355">
    <property type="term" value="P:regulation of DNA-templated transcription"/>
    <property type="evidence" value="ECO:0007669"/>
    <property type="project" value="InterPro"/>
</dbReference>
<dbReference type="PRINTS" id="PR01590">
    <property type="entry name" value="HTHFIS"/>
</dbReference>
<feature type="domain" description="Response regulatory" evidence="7">
    <location>
        <begin position="5"/>
        <end position="122"/>
    </location>
</feature>
<dbReference type="RefSeq" id="WP_073479095.1">
    <property type="nucleotide sequence ID" value="NZ_FQZU01000066.1"/>
</dbReference>
<reference evidence="9" key="1">
    <citation type="submission" date="2016-11" db="EMBL/GenBank/DDBJ databases">
        <authorList>
            <person name="Varghese N."/>
            <person name="Submissions S."/>
        </authorList>
    </citation>
    <scope>NUCLEOTIDE SEQUENCE [LARGE SCALE GENOMIC DNA]</scope>
    <source>
        <strain evidence="9">DSM 16219</strain>
    </source>
</reference>
<organism evidence="8 9">
    <name type="scientific">Desulfatibacillum alkenivorans DSM 16219</name>
    <dbReference type="NCBI Taxonomy" id="1121393"/>
    <lineage>
        <taxon>Bacteria</taxon>
        <taxon>Pseudomonadati</taxon>
        <taxon>Thermodesulfobacteriota</taxon>
        <taxon>Desulfobacteria</taxon>
        <taxon>Desulfobacterales</taxon>
        <taxon>Desulfatibacillaceae</taxon>
        <taxon>Desulfatibacillum</taxon>
    </lineage>
</organism>
<dbReference type="SMART" id="SM00382">
    <property type="entry name" value="AAA"/>
    <property type="match status" value="1"/>
</dbReference>
<evidence type="ECO:0000256" key="4">
    <source>
        <dbReference type="ARBA" id="ARBA00023163"/>
    </source>
</evidence>